<dbReference type="InterPro" id="IPR025161">
    <property type="entry name" value="IS402-like_dom"/>
</dbReference>
<accession>A0A3M9MNP3</accession>
<dbReference type="OrthoDB" id="1270539at2"/>
<dbReference type="Pfam" id="PF13340">
    <property type="entry name" value="DUF4096"/>
    <property type="match status" value="1"/>
</dbReference>
<feature type="region of interest" description="Disordered" evidence="1">
    <location>
        <begin position="93"/>
        <end position="112"/>
    </location>
</feature>
<comment type="caution">
    <text evidence="3">The sequence shown here is derived from an EMBL/GenBank/DDBJ whole genome shotgun (WGS) entry which is preliminary data.</text>
</comment>
<dbReference type="EMBL" id="RJJE01000017">
    <property type="protein sequence ID" value="RNI27150.1"/>
    <property type="molecule type" value="Genomic_DNA"/>
</dbReference>
<keyword evidence="4" id="KW-1185">Reference proteome</keyword>
<proteinExistence type="predicted"/>
<gene>
    <name evidence="3" type="ORF">EFA69_13345</name>
</gene>
<dbReference type="AlphaFoldDB" id="A0A3M9MNP3"/>
<dbReference type="RefSeq" id="WP_123133619.1">
    <property type="nucleotide sequence ID" value="NZ_RJJE01000017.1"/>
</dbReference>
<evidence type="ECO:0000313" key="4">
    <source>
        <dbReference type="Proteomes" id="UP000271010"/>
    </source>
</evidence>
<organism evidence="3 4">
    <name type="scientific">Rufibacter immobilis</name>
    <dbReference type="NCBI Taxonomy" id="1348778"/>
    <lineage>
        <taxon>Bacteria</taxon>
        <taxon>Pseudomonadati</taxon>
        <taxon>Bacteroidota</taxon>
        <taxon>Cytophagia</taxon>
        <taxon>Cytophagales</taxon>
        <taxon>Hymenobacteraceae</taxon>
        <taxon>Rufibacter</taxon>
    </lineage>
</organism>
<reference evidence="3 4" key="1">
    <citation type="submission" date="2018-11" db="EMBL/GenBank/DDBJ databases">
        <title>Rufibacter latericius sp. nov., isolated from water in Baiyang Lake.</title>
        <authorList>
            <person name="Yang Y."/>
        </authorList>
    </citation>
    <scope>NUCLEOTIDE SEQUENCE [LARGE SCALE GENOMIC DNA]</scope>
    <source>
        <strain evidence="3 4">MCC P1</strain>
    </source>
</reference>
<name>A0A3M9MNP3_9BACT</name>
<evidence type="ECO:0000313" key="3">
    <source>
        <dbReference type="EMBL" id="RNI27150.1"/>
    </source>
</evidence>
<feature type="compositionally biased region" description="Polar residues" evidence="1">
    <location>
        <begin position="94"/>
        <end position="105"/>
    </location>
</feature>
<dbReference type="PANTHER" id="PTHR30007">
    <property type="entry name" value="PHP DOMAIN PROTEIN"/>
    <property type="match status" value="1"/>
</dbReference>
<feature type="domain" description="Insertion element IS402-like" evidence="2">
    <location>
        <begin position="8"/>
        <end position="77"/>
    </location>
</feature>
<dbReference type="PANTHER" id="PTHR30007:SF0">
    <property type="entry name" value="TRANSPOSASE"/>
    <property type="match status" value="1"/>
</dbReference>
<evidence type="ECO:0000259" key="2">
    <source>
        <dbReference type="Pfam" id="PF13340"/>
    </source>
</evidence>
<sequence length="112" mass="13080">MESQYRKLTDSQWEAMSSSLPTGRKRLHSLRVIADTIFYVLRVGCQWRNLPQGCFPKWQLVYYYFRLWKSDSTLARLNSTLNMRERKRLGKVDSPSTVSIDSQSIKAGPFIS</sequence>
<protein>
    <submittedName>
        <fullName evidence="3">Transposase</fullName>
    </submittedName>
</protein>
<dbReference type="Proteomes" id="UP000271010">
    <property type="component" value="Unassembled WGS sequence"/>
</dbReference>
<evidence type="ECO:0000256" key="1">
    <source>
        <dbReference type="SAM" id="MobiDB-lite"/>
    </source>
</evidence>